<dbReference type="PANTHER" id="PTHR22754:SF33">
    <property type="entry name" value="DISCO-INTERACTING PROTEIN 2 HOMOLOG C"/>
    <property type="match status" value="1"/>
</dbReference>
<organism evidence="1 2">
    <name type="scientific">Neotoma lepida</name>
    <name type="common">Desert woodrat</name>
    <dbReference type="NCBI Taxonomy" id="56216"/>
    <lineage>
        <taxon>Eukaryota</taxon>
        <taxon>Metazoa</taxon>
        <taxon>Chordata</taxon>
        <taxon>Craniata</taxon>
        <taxon>Vertebrata</taxon>
        <taxon>Euteleostomi</taxon>
        <taxon>Mammalia</taxon>
        <taxon>Eutheria</taxon>
        <taxon>Euarchontoglires</taxon>
        <taxon>Glires</taxon>
        <taxon>Rodentia</taxon>
        <taxon>Myomorpha</taxon>
        <taxon>Muroidea</taxon>
        <taxon>Cricetidae</taxon>
        <taxon>Neotominae</taxon>
        <taxon>Neotoma</taxon>
    </lineage>
</organism>
<evidence type="ECO:0000313" key="1">
    <source>
        <dbReference type="EMBL" id="OBS79346.1"/>
    </source>
</evidence>
<keyword evidence="2" id="KW-1185">Reference proteome</keyword>
<evidence type="ECO:0000313" key="2">
    <source>
        <dbReference type="Proteomes" id="UP000092124"/>
    </source>
</evidence>
<dbReference type="AlphaFoldDB" id="A0A1A6HM38"/>
<comment type="caution">
    <text evidence="1">The sequence shown here is derived from an EMBL/GenBank/DDBJ whole genome shotgun (WGS) entry which is preliminary data.</text>
</comment>
<dbReference type="PANTHER" id="PTHR22754">
    <property type="entry name" value="DISCO-INTERACTING PROTEIN 2 DIP2 -RELATED"/>
    <property type="match status" value="1"/>
</dbReference>
<feature type="non-terminal residue" evidence="1">
    <location>
        <position position="74"/>
    </location>
</feature>
<dbReference type="OrthoDB" id="9835178at2759"/>
<protein>
    <submittedName>
        <fullName evidence="1">Uncharacterized protein</fullName>
    </submittedName>
</protein>
<proteinExistence type="predicted"/>
<accession>A0A1A6HM38</accession>
<name>A0A1A6HM38_NEOLE</name>
<dbReference type="STRING" id="56216.A0A1A6HM38"/>
<dbReference type="Proteomes" id="UP000092124">
    <property type="component" value="Unassembled WGS sequence"/>
</dbReference>
<dbReference type="EMBL" id="LZPO01022090">
    <property type="protein sequence ID" value="OBS79346.1"/>
    <property type="molecule type" value="Genomic_DNA"/>
</dbReference>
<feature type="non-terminal residue" evidence="1">
    <location>
        <position position="1"/>
    </location>
</feature>
<gene>
    <name evidence="1" type="ORF">A6R68_18265</name>
</gene>
<reference evidence="1 2" key="1">
    <citation type="submission" date="2016-06" db="EMBL/GenBank/DDBJ databases">
        <title>The Draft Genome Sequence and Annotation of the Desert Woodrat Neotoma lepida.</title>
        <authorList>
            <person name="Campbell M."/>
            <person name="Oakeson K.F."/>
            <person name="Yandell M."/>
            <person name="Halpert J.R."/>
            <person name="Dearing D."/>
        </authorList>
    </citation>
    <scope>NUCLEOTIDE SEQUENCE [LARGE SCALE GENOMIC DNA]</scope>
    <source>
        <strain evidence="1">417</strain>
        <tissue evidence="1">Liver</tissue>
    </source>
</reference>
<sequence length="74" mass="8123">VSRSACLMTTQLICKLLRSREAAAAVDVRTWPLILDTDDLPKKRPAQIYKPSNPDTLAYLDFSVSTTGMLAGVK</sequence>